<keyword evidence="1" id="KW-0472">Membrane</keyword>
<accession>A0AA95I691</accession>
<keyword evidence="1" id="KW-0812">Transmembrane</keyword>
<dbReference type="RefSeq" id="WP_283925582.1">
    <property type="nucleotide sequence ID" value="NZ_CP126084.1"/>
</dbReference>
<evidence type="ECO:0000256" key="1">
    <source>
        <dbReference type="SAM" id="Phobius"/>
    </source>
</evidence>
<sequence length="55" mass="5727">MPATIVSAILIVALIGSHNPEFSIASIVYVPLALAVIGVLIAAWTIRNVERADVG</sequence>
<protein>
    <submittedName>
        <fullName evidence="2">Uncharacterized protein</fullName>
    </submittedName>
</protein>
<reference evidence="2" key="1">
    <citation type="submission" date="2023-05" db="EMBL/GenBank/DDBJ databases">
        <title>Comparative genomics of Bacillaceae isolates and their secondary metabolite potential.</title>
        <authorList>
            <person name="Song L."/>
            <person name="Nielsen L.J."/>
            <person name="Mohite O."/>
            <person name="Xu X."/>
            <person name="Weber T."/>
            <person name="Kovacs A.T."/>
        </authorList>
    </citation>
    <scope>NUCLEOTIDE SEQUENCE</scope>
    <source>
        <strain evidence="2">B2_4</strain>
    </source>
</reference>
<proteinExistence type="predicted"/>
<name>A0AA95I691_9BACL</name>
<dbReference type="AlphaFoldDB" id="A0AA95I691"/>
<dbReference type="EMBL" id="CP126084">
    <property type="protein sequence ID" value="WHX48133.1"/>
    <property type="molecule type" value="Genomic_DNA"/>
</dbReference>
<feature type="transmembrane region" description="Helical" evidence="1">
    <location>
        <begin position="27"/>
        <end position="46"/>
    </location>
</feature>
<keyword evidence="1" id="KW-1133">Transmembrane helix</keyword>
<dbReference type="Proteomes" id="UP001177943">
    <property type="component" value="Chromosome"/>
</dbReference>
<organism evidence="2 3">
    <name type="scientific">Paenibacillus woosongensis</name>
    <dbReference type="NCBI Taxonomy" id="307580"/>
    <lineage>
        <taxon>Bacteria</taxon>
        <taxon>Bacillati</taxon>
        <taxon>Bacillota</taxon>
        <taxon>Bacilli</taxon>
        <taxon>Bacillales</taxon>
        <taxon>Paenibacillaceae</taxon>
        <taxon>Paenibacillus</taxon>
    </lineage>
</organism>
<gene>
    <name evidence="2" type="ORF">QNH46_18765</name>
</gene>
<dbReference type="KEGG" id="pwn:QNH46_18765"/>
<evidence type="ECO:0000313" key="2">
    <source>
        <dbReference type="EMBL" id="WHX48133.1"/>
    </source>
</evidence>
<evidence type="ECO:0000313" key="3">
    <source>
        <dbReference type="Proteomes" id="UP001177943"/>
    </source>
</evidence>